<dbReference type="Pfam" id="PF13692">
    <property type="entry name" value="Glyco_trans_1_4"/>
    <property type="match status" value="1"/>
</dbReference>
<evidence type="ECO:0000313" key="2">
    <source>
        <dbReference type="Proteomes" id="UP000297866"/>
    </source>
</evidence>
<keyword evidence="1" id="KW-0808">Transferase</keyword>
<keyword evidence="2" id="KW-1185">Reference proteome</keyword>
<proteinExistence type="predicted"/>
<sequence>MIPIPPPPAPTAIPRLAVALSAGQEPAAWRARNAAGQVASPWPYALNLLERQFTLLPIVSDKLGPGRLARLWLRSLTGFRNTPGNRETAEVEYSLSWDEHMALRSLALVNARRYVSGLIWLSDDVATGTERLRRLLFRSVLRELDGIFFSSRAQLEITRSWLRKSSIALEWIPMGVDPDFFPRYAYPASPFVFSMGSDKHRDPETLGRALALVLDRNPEAEILVQTNRPEAFPRGIETVERLGGEDIRRNFERASVVVIATLPNVHVSGITVALEGMSSGRPIVMTANPGLDDYVREGESGFLTRPGDPEEFAARIAQILADPAMGERMGLSARHSVDSTFNVTVMNDAIARFIAGIPLDGPPRR</sequence>
<organism evidence="1 2">
    <name type="scientific">Cryobacterium tagatosivorans</name>
    <dbReference type="NCBI Taxonomy" id="1259199"/>
    <lineage>
        <taxon>Bacteria</taxon>
        <taxon>Bacillati</taxon>
        <taxon>Actinomycetota</taxon>
        <taxon>Actinomycetes</taxon>
        <taxon>Micrococcales</taxon>
        <taxon>Microbacteriaceae</taxon>
        <taxon>Cryobacterium</taxon>
    </lineage>
</organism>
<dbReference type="Gene3D" id="3.40.50.2000">
    <property type="entry name" value="Glycogen Phosphorylase B"/>
    <property type="match status" value="2"/>
</dbReference>
<dbReference type="PANTHER" id="PTHR12526:SF590">
    <property type="entry name" value="ALPHA-MALTOSE-1-PHOSPHATE SYNTHASE"/>
    <property type="match status" value="1"/>
</dbReference>
<dbReference type="CDD" id="cd03801">
    <property type="entry name" value="GT4_PimA-like"/>
    <property type="match status" value="1"/>
</dbReference>
<dbReference type="OrthoDB" id="5116476at2"/>
<accession>A0A4R8UGC2</accession>
<comment type="caution">
    <text evidence="1">The sequence shown here is derived from an EMBL/GenBank/DDBJ whole genome shotgun (WGS) entry which is preliminary data.</text>
</comment>
<dbReference type="SUPFAM" id="SSF53756">
    <property type="entry name" value="UDP-Glycosyltransferase/glycogen phosphorylase"/>
    <property type="match status" value="1"/>
</dbReference>
<dbReference type="EMBL" id="SOEZ01000039">
    <property type="protein sequence ID" value="TFB51734.1"/>
    <property type="molecule type" value="Genomic_DNA"/>
</dbReference>
<gene>
    <name evidence="1" type="ORF">E3O23_07835</name>
</gene>
<dbReference type="RefSeq" id="WP_134489814.1">
    <property type="nucleotide sequence ID" value="NZ_SOEZ01000039.1"/>
</dbReference>
<dbReference type="Proteomes" id="UP000297866">
    <property type="component" value="Unassembled WGS sequence"/>
</dbReference>
<name>A0A4R8UGC2_9MICO</name>
<reference evidence="1 2" key="1">
    <citation type="submission" date="2019-03" db="EMBL/GenBank/DDBJ databases">
        <title>Genomics of glacier-inhabiting Cryobacterium strains.</title>
        <authorList>
            <person name="Liu Q."/>
            <person name="Xin Y.-H."/>
        </authorList>
    </citation>
    <scope>NUCLEOTIDE SEQUENCE [LARGE SCALE GENOMIC DNA]</scope>
    <source>
        <strain evidence="1 2">Sr47</strain>
    </source>
</reference>
<evidence type="ECO:0000313" key="1">
    <source>
        <dbReference type="EMBL" id="TFB51734.1"/>
    </source>
</evidence>
<dbReference type="GO" id="GO:0016757">
    <property type="term" value="F:glycosyltransferase activity"/>
    <property type="evidence" value="ECO:0007669"/>
    <property type="project" value="TreeGrafter"/>
</dbReference>
<dbReference type="AlphaFoldDB" id="A0A4R8UGC2"/>
<dbReference type="PANTHER" id="PTHR12526">
    <property type="entry name" value="GLYCOSYLTRANSFERASE"/>
    <property type="match status" value="1"/>
</dbReference>
<protein>
    <submittedName>
        <fullName evidence="1">Glycosyltransferase</fullName>
    </submittedName>
</protein>